<keyword evidence="5 9" id="KW-1133">Transmembrane helix</keyword>
<accession>A0A653I4Z2</accession>
<evidence type="ECO:0000256" key="1">
    <source>
        <dbReference type="ARBA" id="ARBA00004651"/>
    </source>
</evidence>
<dbReference type="Pfam" id="PF21088">
    <property type="entry name" value="MS_channel_1st"/>
    <property type="match status" value="1"/>
</dbReference>
<evidence type="ECO:0000259" key="11">
    <source>
        <dbReference type="Pfam" id="PF21088"/>
    </source>
</evidence>
<evidence type="ECO:0000256" key="7">
    <source>
        <dbReference type="ARBA" id="ARBA00059688"/>
    </source>
</evidence>
<evidence type="ECO:0000256" key="5">
    <source>
        <dbReference type="ARBA" id="ARBA00022989"/>
    </source>
</evidence>
<dbReference type="Pfam" id="PF00924">
    <property type="entry name" value="MS_channel_2nd"/>
    <property type="match status" value="1"/>
</dbReference>
<gene>
    <name evidence="12" type="ORF">EXIGUO9Y_150017</name>
</gene>
<dbReference type="SUPFAM" id="SSF82861">
    <property type="entry name" value="Mechanosensitive channel protein MscS (YggB), transmembrane region"/>
    <property type="match status" value="1"/>
</dbReference>
<dbReference type="FunFam" id="2.30.30.60:FF:000001">
    <property type="entry name" value="MscS Mechanosensitive ion channel"/>
    <property type="match status" value="1"/>
</dbReference>
<protein>
    <submittedName>
        <fullName evidence="12">Mechanosensitive ion channel protein MscS</fullName>
    </submittedName>
</protein>
<feature type="domain" description="Mechanosensitive ion channel transmembrane helices 2/3" evidence="11">
    <location>
        <begin position="84"/>
        <end position="125"/>
    </location>
</feature>
<name>A0A653I4Z2_9BACL</name>
<dbReference type="InterPro" id="IPR045276">
    <property type="entry name" value="YbiO_bact"/>
</dbReference>
<reference evidence="12 13" key="1">
    <citation type="submission" date="2019-10" db="EMBL/GenBank/DDBJ databases">
        <authorList>
            <person name="Karimi E."/>
        </authorList>
    </citation>
    <scope>NUCLEOTIDE SEQUENCE [LARGE SCALE GENOMIC DNA]</scope>
    <source>
        <strain evidence="12">Exiguobacterium sp. 9Y</strain>
    </source>
</reference>
<dbReference type="InterPro" id="IPR049142">
    <property type="entry name" value="MS_channel_1st"/>
</dbReference>
<dbReference type="PANTHER" id="PTHR30460">
    <property type="entry name" value="MODERATE CONDUCTANCE MECHANOSENSITIVE CHANNEL YBIO"/>
    <property type="match status" value="1"/>
</dbReference>
<evidence type="ECO:0000256" key="8">
    <source>
        <dbReference type="SAM" id="MobiDB-lite"/>
    </source>
</evidence>
<evidence type="ECO:0000313" key="12">
    <source>
        <dbReference type="EMBL" id="VWX34094.1"/>
    </source>
</evidence>
<feature type="domain" description="Mechanosensitive ion channel MscS" evidence="10">
    <location>
        <begin position="126"/>
        <end position="190"/>
    </location>
</feature>
<keyword evidence="3" id="KW-1003">Cell membrane</keyword>
<dbReference type="SUPFAM" id="SSF50182">
    <property type="entry name" value="Sm-like ribonucleoproteins"/>
    <property type="match status" value="1"/>
</dbReference>
<dbReference type="PANTHER" id="PTHR30460:SF0">
    <property type="entry name" value="MODERATE CONDUCTANCE MECHANOSENSITIVE CHANNEL YBIO"/>
    <property type="match status" value="1"/>
</dbReference>
<evidence type="ECO:0000256" key="9">
    <source>
        <dbReference type="SAM" id="Phobius"/>
    </source>
</evidence>
<evidence type="ECO:0000256" key="4">
    <source>
        <dbReference type="ARBA" id="ARBA00022692"/>
    </source>
</evidence>
<feature type="transmembrane region" description="Helical" evidence="9">
    <location>
        <begin position="36"/>
        <end position="60"/>
    </location>
</feature>
<dbReference type="Gene3D" id="1.10.287.1260">
    <property type="match status" value="1"/>
</dbReference>
<comment type="similarity">
    <text evidence="2">Belongs to the MscS (TC 1.A.23) family.</text>
</comment>
<dbReference type="AlphaFoldDB" id="A0A653I4Z2"/>
<evidence type="ECO:0000313" key="13">
    <source>
        <dbReference type="Proteomes" id="UP000439752"/>
    </source>
</evidence>
<dbReference type="InterPro" id="IPR011014">
    <property type="entry name" value="MscS_channel_TM-2"/>
</dbReference>
<keyword evidence="6 9" id="KW-0472">Membrane</keyword>
<dbReference type="InterPro" id="IPR011066">
    <property type="entry name" value="MscS_channel_C_sf"/>
</dbReference>
<organism evidence="12 13">
    <name type="scientific">Exiguobacterium oxidotolerans</name>
    <dbReference type="NCBI Taxonomy" id="223958"/>
    <lineage>
        <taxon>Bacteria</taxon>
        <taxon>Bacillati</taxon>
        <taxon>Bacillota</taxon>
        <taxon>Bacilli</taxon>
        <taxon>Bacillales</taxon>
        <taxon>Bacillales Family XII. Incertae Sedis</taxon>
        <taxon>Exiguobacterium</taxon>
    </lineage>
</organism>
<evidence type="ECO:0000256" key="2">
    <source>
        <dbReference type="ARBA" id="ARBA00008017"/>
    </source>
</evidence>
<sequence length="310" mass="34401">MATNQDVKESVAQVDKLIAQVTDTEMWIRFGLKVTIALIIIVGFYILTRVLTGAVARLFTIRKINEHDYLAQRQNETLLKLLQNAIRYVLGIVMLLTVLSQFGINITGLVASAGIAGLAISFGAKNLVQDIITGAFIIFERQFKVGDYVRVGVIEGIVIELGIRTTKLKGLTGEIHIVPNGQILQVTNFSVDNSFALVDVQVPYEEDLDRVETILNDISEATTKKYADMFVEPIQILGVQMLDSSGVAYRMMAEVPPMQHFQAGRLMRKEFKQGLEAEGIQIPYPHMVMMNTTDQGNGEQINDAKNVQSP</sequence>
<dbReference type="Gene3D" id="3.30.70.100">
    <property type="match status" value="1"/>
</dbReference>
<dbReference type="InterPro" id="IPR010920">
    <property type="entry name" value="LSM_dom_sf"/>
</dbReference>
<dbReference type="GO" id="GO:0008381">
    <property type="term" value="F:mechanosensitive monoatomic ion channel activity"/>
    <property type="evidence" value="ECO:0007669"/>
    <property type="project" value="InterPro"/>
</dbReference>
<evidence type="ECO:0000256" key="6">
    <source>
        <dbReference type="ARBA" id="ARBA00023136"/>
    </source>
</evidence>
<feature type="region of interest" description="Disordered" evidence="8">
    <location>
        <begin position="291"/>
        <end position="310"/>
    </location>
</feature>
<evidence type="ECO:0000259" key="10">
    <source>
        <dbReference type="Pfam" id="PF00924"/>
    </source>
</evidence>
<feature type="transmembrane region" description="Helical" evidence="9">
    <location>
        <begin position="81"/>
        <end position="100"/>
    </location>
</feature>
<dbReference type="Gene3D" id="2.30.30.60">
    <property type="match status" value="1"/>
</dbReference>
<evidence type="ECO:0000256" key="3">
    <source>
        <dbReference type="ARBA" id="ARBA00022475"/>
    </source>
</evidence>
<dbReference type="GO" id="GO:0005886">
    <property type="term" value="C:plasma membrane"/>
    <property type="evidence" value="ECO:0007669"/>
    <property type="project" value="UniProtKB-SubCell"/>
</dbReference>
<proteinExistence type="inferred from homology"/>
<dbReference type="EMBL" id="CABWKQ010000007">
    <property type="protein sequence ID" value="VWX34094.1"/>
    <property type="molecule type" value="Genomic_DNA"/>
</dbReference>
<comment type="subcellular location">
    <subcellularLocation>
        <location evidence="1">Cell membrane</location>
        <topology evidence="1">Multi-pass membrane protein</topology>
    </subcellularLocation>
</comment>
<dbReference type="InterPro" id="IPR023408">
    <property type="entry name" value="MscS_beta-dom_sf"/>
</dbReference>
<keyword evidence="13" id="KW-1185">Reference proteome</keyword>
<dbReference type="SUPFAM" id="SSF82689">
    <property type="entry name" value="Mechanosensitive channel protein MscS (YggB), C-terminal domain"/>
    <property type="match status" value="1"/>
</dbReference>
<keyword evidence="4 9" id="KW-0812">Transmembrane</keyword>
<dbReference type="RefSeq" id="WP_029332163.1">
    <property type="nucleotide sequence ID" value="NZ_LR732309.1"/>
</dbReference>
<comment type="function">
    <text evidence="7">May play a role in resistance to osmotic downshock.</text>
</comment>
<dbReference type="InterPro" id="IPR006685">
    <property type="entry name" value="MscS_channel_2nd"/>
</dbReference>
<dbReference type="Proteomes" id="UP000439752">
    <property type="component" value="Unassembled WGS sequence"/>
</dbReference>